<dbReference type="EMBL" id="JACAZF010000002">
    <property type="protein sequence ID" value="KAF7311962.1"/>
    <property type="molecule type" value="Genomic_DNA"/>
</dbReference>
<dbReference type="Proteomes" id="UP000636479">
    <property type="component" value="Unassembled WGS sequence"/>
</dbReference>
<comment type="caution">
    <text evidence="6">The sequence shown here is derived from an EMBL/GenBank/DDBJ whole genome shotgun (WGS) entry which is preliminary data.</text>
</comment>
<dbReference type="OrthoDB" id="2907218at2759"/>
<name>A0A8H6T7W0_9AGAR</name>
<evidence type="ECO:0000313" key="6">
    <source>
        <dbReference type="EMBL" id="KAF7311962.1"/>
    </source>
</evidence>
<protein>
    <submittedName>
        <fullName evidence="6">MYND-type domain-containing protein</fullName>
    </submittedName>
</protein>
<accession>A0A8H6T7W0</accession>
<gene>
    <name evidence="6" type="ORF">MIND_00207900</name>
</gene>
<dbReference type="InterPro" id="IPR002893">
    <property type="entry name" value="Znf_MYND"/>
</dbReference>
<evidence type="ECO:0000259" key="5">
    <source>
        <dbReference type="PROSITE" id="PS50865"/>
    </source>
</evidence>
<evidence type="ECO:0000313" key="7">
    <source>
        <dbReference type="Proteomes" id="UP000636479"/>
    </source>
</evidence>
<keyword evidence="2 4" id="KW-0863">Zinc-finger</keyword>
<sequence>MSNIRLPSEVQSALRGSSQSVKRAASRALAKESTWEDAQELYGRVKFTELSWTRLLPLTLRLLDEARLPAENKSEEQIKACTEIAWWIVSALANMDLTVVSTPWQGTIWPKLFPWLVMLSDTNAEAIMGTEATEASIACLAAMCHFAVTDAASASAIATPGCLRLIVASWKRCCLPKNREKQITGYALGTVYHLLMKADTAPTSEIIEACGLRANDIAQMTSHTLETARRNWGGNIVPFFILATTTFWIACDRSLDSIDLRRAWVKRGTLSETCRVLDHIVNSNYNSQVGLALVKLIHRMTWKTGAGAWAIAIEGGIIESTAMLLDRSNDRERKKTLELARAILFGGVGMVLWDTRVVDALRNRMTSFRKATMLPVFAVTESTCQWQALWEEFAGRTVRYHLLMGEERRRMCAKCGIIVEGSGLKRCGGCICTYYCDKACQRNDWKRHKEECAARAQNRAYAQDMGLNSESREFIRRVMAFDLRAIPDKVRSDVIRQARGEDVVLVHDYRSSIIIIDVADTDSCMREGLFESAGGQTRKCGSTAEGDCVWMVPRYSTQEMNLNWWRTLDDEKVETIFH</sequence>
<proteinExistence type="predicted"/>
<organism evidence="6 7">
    <name type="scientific">Mycena indigotica</name>
    <dbReference type="NCBI Taxonomy" id="2126181"/>
    <lineage>
        <taxon>Eukaryota</taxon>
        <taxon>Fungi</taxon>
        <taxon>Dikarya</taxon>
        <taxon>Basidiomycota</taxon>
        <taxon>Agaricomycotina</taxon>
        <taxon>Agaricomycetes</taxon>
        <taxon>Agaricomycetidae</taxon>
        <taxon>Agaricales</taxon>
        <taxon>Marasmiineae</taxon>
        <taxon>Mycenaceae</taxon>
        <taxon>Mycena</taxon>
    </lineage>
</organism>
<dbReference type="GO" id="GO:0008270">
    <property type="term" value="F:zinc ion binding"/>
    <property type="evidence" value="ECO:0007669"/>
    <property type="project" value="UniProtKB-KW"/>
</dbReference>
<dbReference type="Pfam" id="PF01753">
    <property type="entry name" value="zf-MYND"/>
    <property type="match status" value="1"/>
</dbReference>
<feature type="domain" description="MYND-type" evidence="5">
    <location>
        <begin position="412"/>
        <end position="452"/>
    </location>
</feature>
<keyword evidence="7" id="KW-1185">Reference proteome</keyword>
<dbReference type="GeneID" id="59341491"/>
<keyword evidence="1" id="KW-0479">Metal-binding</keyword>
<keyword evidence="3" id="KW-0862">Zinc</keyword>
<dbReference type="Gene3D" id="6.10.140.2220">
    <property type="match status" value="1"/>
</dbReference>
<dbReference type="PROSITE" id="PS50865">
    <property type="entry name" value="ZF_MYND_2"/>
    <property type="match status" value="1"/>
</dbReference>
<dbReference type="RefSeq" id="XP_037224070.1">
    <property type="nucleotide sequence ID" value="XM_037358975.1"/>
</dbReference>
<evidence type="ECO:0000256" key="3">
    <source>
        <dbReference type="ARBA" id="ARBA00022833"/>
    </source>
</evidence>
<dbReference type="PROSITE" id="PS01360">
    <property type="entry name" value="ZF_MYND_1"/>
    <property type="match status" value="1"/>
</dbReference>
<dbReference type="AlphaFoldDB" id="A0A8H6T7W0"/>
<reference evidence="6" key="1">
    <citation type="submission" date="2020-05" db="EMBL/GenBank/DDBJ databases">
        <title>Mycena genomes resolve the evolution of fungal bioluminescence.</title>
        <authorList>
            <person name="Tsai I.J."/>
        </authorList>
    </citation>
    <scope>NUCLEOTIDE SEQUENCE</scope>
    <source>
        <strain evidence="6">171206Taipei</strain>
    </source>
</reference>
<dbReference type="SUPFAM" id="SSF144232">
    <property type="entry name" value="HIT/MYND zinc finger-like"/>
    <property type="match status" value="1"/>
</dbReference>
<evidence type="ECO:0000256" key="2">
    <source>
        <dbReference type="ARBA" id="ARBA00022771"/>
    </source>
</evidence>
<evidence type="ECO:0000256" key="4">
    <source>
        <dbReference type="PROSITE-ProRule" id="PRU00134"/>
    </source>
</evidence>
<evidence type="ECO:0000256" key="1">
    <source>
        <dbReference type="ARBA" id="ARBA00022723"/>
    </source>
</evidence>